<evidence type="ECO:0000313" key="2">
    <source>
        <dbReference type="Proteomes" id="UP000735302"/>
    </source>
</evidence>
<sequence>MTIALSLQGRSQLICPTKVCQQWTTWAYGKKRLADFRIKGTRELTQHPCALIPLLHPMNPNAAADVRPLIRPGRAVVTHQIKPYIRFDGCRS</sequence>
<proteinExistence type="predicted"/>
<organism evidence="1 2">
    <name type="scientific">Plakobranchus ocellatus</name>
    <dbReference type="NCBI Taxonomy" id="259542"/>
    <lineage>
        <taxon>Eukaryota</taxon>
        <taxon>Metazoa</taxon>
        <taxon>Spiralia</taxon>
        <taxon>Lophotrochozoa</taxon>
        <taxon>Mollusca</taxon>
        <taxon>Gastropoda</taxon>
        <taxon>Heterobranchia</taxon>
        <taxon>Euthyneura</taxon>
        <taxon>Panpulmonata</taxon>
        <taxon>Sacoglossa</taxon>
        <taxon>Placobranchoidea</taxon>
        <taxon>Plakobranchidae</taxon>
        <taxon>Plakobranchus</taxon>
    </lineage>
</organism>
<dbReference type="AlphaFoldDB" id="A0AAV4BZI7"/>
<name>A0AAV4BZI7_9GAST</name>
<protein>
    <submittedName>
        <fullName evidence="1">Uncharacterized protein</fullName>
    </submittedName>
</protein>
<accession>A0AAV4BZI7</accession>
<comment type="caution">
    <text evidence="1">The sequence shown here is derived from an EMBL/GenBank/DDBJ whole genome shotgun (WGS) entry which is preliminary data.</text>
</comment>
<gene>
    <name evidence="1" type="ORF">PoB_005102200</name>
</gene>
<dbReference type="Proteomes" id="UP000735302">
    <property type="component" value="Unassembled WGS sequence"/>
</dbReference>
<keyword evidence="2" id="KW-1185">Reference proteome</keyword>
<evidence type="ECO:0000313" key="1">
    <source>
        <dbReference type="EMBL" id="GFO24517.1"/>
    </source>
</evidence>
<reference evidence="1 2" key="1">
    <citation type="journal article" date="2021" name="Elife">
        <title>Chloroplast acquisition without the gene transfer in kleptoplastic sea slugs, Plakobranchus ocellatus.</title>
        <authorList>
            <person name="Maeda T."/>
            <person name="Takahashi S."/>
            <person name="Yoshida T."/>
            <person name="Shimamura S."/>
            <person name="Takaki Y."/>
            <person name="Nagai Y."/>
            <person name="Toyoda A."/>
            <person name="Suzuki Y."/>
            <person name="Arimoto A."/>
            <person name="Ishii H."/>
            <person name="Satoh N."/>
            <person name="Nishiyama T."/>
            <person name="Hasebe M."/>
            <person name="Maruyama T."/>
            <person name="Minagawa J."/>
            <person name="Obokata J."/>
            <person name="Shigenobu S."/>
        </authorList>
    </citation>
    <scope>NUCLEOTIDE SEQUENCE [LARGE SCALE GENOMIC DNA]</scope>
</reference>
<dbReference type="EMBL" id="BLXT01005617">
    <property type="protein sequence ID" value="GFO24517.1"/>
    <property type="molecule type" value="Genomic_DNA"/>
</dbReference>